<dbReference type="Proteomes" id="UP000179627">
    <property type="component" value="Unassembled WGS sequence"/>
</dbReference>
<name>A0A1S1QF42_9ACTN</name>
<organism evidence="1 2">
    <name type="scientific">Parafrankia colletiae</name>
    <dbReference type="NCBI Taxonomy" id="573497"/>
    <lineage>
        <taxon>Bacteria</taxon>
        <taxon>Bacillati</taxon>
        <taxon>Actinomycetota</taxon>
        <taxon>Actinomycetes</taxon>
        <taxon>Frankiales</taxon>
        <taxon>Frankiaceae</taxon>
        <taxon>Parafrankia</taxon>
    </lineage>
</organism>
<evidence type="ECO:0000313" key="2">
    <source>
        <dbReference type="Proteomes" id="UP000179627"/>
    </source>
</evidence>
<proteinExistence type="predicted"/>
<keyword evidence="2" id="KW-1185">Reference proteome</keyword>
<dbReference type="EMBL" id="MBLM01000142">
    <property type="protein sequence ID" value="OHV31692.1"/>
    <property type="molecule type" value="Genomic_DNA"/>
</dbReference>
<comment type="caution">
    <text evidence="1">The sequence shown here is derived from an EMBL/GenBank/DDBJ whole genome shotgun (WGS) entry which is preliminary data.</text>
</comment>
<reference evidence="2" key="1">
    <citation type="submission" date="2016-07" db="EMBL/GenBank/DDBJ databases">
        <title>Sequence Frankia sp. strain CcI1.17.</title>
        <authorList>
            <person name="Ghodhbane-Gtari F."/>
            <person name="Swanson E."/>
            <person name="Gueddou A."/>
            <person name="Morris K."/>
            <person name="Hezbri K."/>
            <person name="Ktari A."/>
            <person name="Nouioui I."/>
            <person name="Abebe-Akele F."/>
            <person name="Simpson S."/>
            <person name="Thomas K."/>
            <person name="Gtari M."/>
            <person name="Tisa L.S."/>
            <person name="Hurst S."/>
        </authorList>
    </citation>
    <scope>NUCLEOTIDE SEQUENCE [LARGE SCALE GENOMIC DNA]</scope>
    <source>
        <strain evidence="2">Cc1.17</strain>
    </source>
</reference>
<evidence type="ECO:0000313" key="1">
    <source>
        <dbReference type="EMBL" id="OHV31692.1"/>
    </source>
</evidence>
<gene>
    <name evidence="1" type="ORF">CC117_25510</name>
</gene>
<sequence>MDGDLYSLAVASPDCRVSARYFGRLSRDAVRVDSNDAFLAAELGCVRSDLGMPGDHLQSVDLPWPQFVEEVAALLGLGEAAGGGHGRCWHAQADARYPLAYETAVLLRTEGRQNCGVGQIGPFISARDEPIAGWLAAADYRPSAGEPDR</sequence>
<dbReference type="RefSeq" id="WP_071088208.1">
    <property type="nucleotide sequence ID" value="NZ_MBLM01000142.1"/>
</dbReference>
<dbReference type="AlphaFoldDB" id="A0A1S1QF42"/>
<protein>
    <submittedName>
        <fullName evidence="1">Uncharacterized protein</fullName>
    </submittedName>
</protein>
<accession>A0A1S1QF42</accession>